<name>A0AAU8JHG2_9CYAN</name>
<sequence>MTNHKKSTIVVINLGYGNLLSGFPHVTALLWEPENPRPLKFTGALPPGVELDGIYRRWHLIYQALYRRPGWHPRIKIDREDITNVSEMEFADICQRYIQLINEWLDAEEFRNIDRQLRSHLHQNDEIQLILETDDESVRRLPWHFWNFLSDYPKAEIALSTPEYRRVEKLHQRKITRILAILGNDNGLDIAADRQVLSEIADAETVFLVKPSRQEVDEHLWDDRGWDILFFAGHSESEENGHRGLLAINPTEKIGISHLKLALKTAISRGLQLAIFNSCDGLGLATELADLHIPQIIVMREPVADGVANAFLVQFIQAFSSGLSFYLAVRQARERLQGLEDNFPCASWLPIICQNPAELSMVWPQQSHPKKLGFSQLQNRHFWLTSLGITLMILIIRQLGILQGSELRLYDHLMRSRPPEPPDPRILIVEITEADVQLQKRYPISDATLAQLLQKLEQHQPRAIGLTIYRDFPVYPVDSELSKQMQQQENLFAVCSFPRKAEPGISSPDAMPKNRLGFDDVATDSDGILRRHLFFMKETSGCNTRFSLSFKLAEKYLADENILPNYQGNQNNPVQLGSAIFQPMNPNSGGYKNLGRGGWYMMLNYRSFPIARTVTLTEVLQGDFDPNLVKDRIVIIGLTATSVNAKRFFTPYSVGRFPSDRVPGVMVQAQMVSHILSAVLDGRPLIGVWVWWGEAIWVGLWSMVGSAIALCIRNREWAIAAIAIAIGVLYIVCYVLFLQGTWVPLIPSALALVICPLFFAIGDRSQGRSRK</sequence>
<organism evidence="3">
    <name type="scientific">Planktothricoides raciborskii GIHE-MW2</name>
    <dbReference type="NCBI Taxonomy" id="2792601"/>
    <lineage>
        <taxon>Bacteria</taxon>
        <taxon>Bacillati</taxon>
        <taxon>Cyanobacteriota</taxon>
        <taxon>Cyanophyceae</taxon>
        <taxon>Oscillatoriophycideae</taxon>
        <taxon>Oscillatoriales</taxon>
        <taxon>Oscillatoriaceae</taxon>
        <taxon>Planktothricoides</taxon>
    </lineage>
</organism>
<evidence type="ECO:0000259" key="2">
    <source>
        <dbReference type="SMART" id="SM01080"/>
    </source>
</evidence>
<dbReference type="InterPro" id="IPR007890">
    <property type="entry name" value="CHASE2"/>
</dbReference>
<dbReference type="InterPro" id="IPR024983">
    <property type="entry name" value="CHAT_dom"/>
</dbReference>
<accession>A0AAU8JHG2</accession>
<evidence type="ECO:0000313" key="3">
    <source>
        <dbReference type="EMBL" id="XCM38654.1"/>
    </source>
</evidence>
<keyword evidence="1" id="KW-0812">Transmembrane</keyword>
<protein>
    <submittedName>
        <fullName evidence="3">CHASE2 domain-containing protein</fullName>
    </submittedName>
</protein>
<dbReference type="RefSeq" id="WP_354635878.1">
    <property type="nucleotide sequence ID" value="NZ_CP159837.1"/>
</dbReference>
<dbReference type="EMBL" id="CP159837">
    <property type="protein sequence ID" value="XCM38654.1"/>
    <property type="molecule type" value="Genomic_DNA"/>
</dbReference>
<keyword evidence="1" id="KW-0472">Membrane</keyword>
<keyword evidence="1" id="KW-1133">Transmembrane helix</keyword>
<proteinExistence type="predicted"/>
<evidence type="ECO:0000256" key="1">
    <source>
        <dbReference type="SAM" id="Phobius"/>
    </source>
</evidence>
<reference evidence="3" key="1">
    <citation type="submission" date="2024-07" db="EMBL/GenBank/DDBJ databases">
        <authorList>
            <person name="Kim Y.J."/>
            <person name="Jeong J.Y."/>
        </authorList>
    </citation>
    <scope>NUCLEOTIDE SEQUENCE</scope>
    <source>
        <strain evidence="3">GIHE-MW2</strain>
    </source>
</reference>
<dbReference type="SMART" id="SM01080">
    <property type="entry name" value="CHASE2"/>
    <property type="match status" value="1"/>
</dbReference>
<feature type="transmembrane region" description="Helical" evidence="1">
    <location>
        <begin position="717"/>
        <end position="737"/>
    </location>
</feature>
<dbReference type="AlphaFoldDB" id="A0AAU8JHG2"/>
<feature type="transmembrane region" description="Helical" evidence="1">
    <location>
        <begin position="743"/>
        <end position="761"/>
    </location>
</feature>
<feature type="transmembrane region" description="Helical" evidence="1">
    <location>
        <begin position="689"/>
        <end position="710"/>
    </location>
</feature>
<dbReference type="Pfam" id="PF05226">
    <property type="entry name" value="CHASE2"/>
    <property type="match status" value="1"/>
</dbReference>
<gene>
    <name evidence="3" type="ORF">ABWT76_001514</name>
</gene>
<dbReference type="Pfam" id="PF12770">
    <property type="entry name" value="CHAT"/>
    <property type="match status" value="1"/>
</dbReference>
<feature type="domain" description="CHASE2" evidence="2">
    <location>
        <begin position="402"/>
        <end position="708"/>
    </location>
</feature>